<evidence type="ECO:0000313" key="10">
    <source>
        <dbReference type="Proteomes" id="UP000050794"/>
    </source>
</evidence>
<dbReference type="SUPFAM" id="SSF103473">
    <property type="entry name" value="MFS general substrate transporter"/>
    <property type="match status" value="1"/>
</dbReference>
<evidence type="ECO:0000256" key="1">
    <source>
        <dbReference type="ARBA" id="ARBA00004141"/>
    </source>
</evidence>
<evidence type="ECO:0000256" key="3">
    <source>
        <dbReference type="ARBA" id="ARBA00022448"/>
    </source>
</evidence>
<keyword evidence="6 8" id="KW-0472">Membrane</keyword>
<feature type="transmembrane region" description="Helical" evidence="8">
    <location>
        <begin position="228"/>
        <end position="249"/>
    </location>
</feature>
<feature type="transmembrane region" description="Helical" evidence="8">
    <location>
        <begin position="156"/>
        <end position="179"/>
    </location>
</feature>
<feature type="transmembrane region" description="Helical" evidence="8">
    <location>
        <begin position="79"/>
        <end position="102"/>
    </location>
</feature>
<name>A0A183UHT3_TOXCA</name>
<feature type="compositionally biased region" description="Low complexity" evidence="7">
    <location>
        <begin position="55"/>
        <end position="64"/>
    </location>
</feature>
<feature type="transmembrane region" description="Helical" evidence="8">
    <location>
        <begin position="366"/>
        <end position="386"/>
    </location>
</feature>
<feature type="transmembrane region" description="Helical" evidence="8">
    <location>
        <begin position="464"/>
        <end position="485"/>
    </location>
</feature>
<reference evidence="11" key="1">
    <citation type="submission" date="2016-06" db="UniProtKB">
        <authorList>
            <consortium name="WormBaseParasite"/>
        </authorList>
    </citation>
    <scope>IDENTIFICATION</scope>
</reference>
<evidence type="ECO:0000256" key="8">
    <source>
        <dbReference type="SAM" id="Phobius"/>
    </source>
</evidence>
<evidence type="ECO:0000313" key="9">
    <source>
        <dbReference type="EMBL" id="VDM39374.1"/>
    </source>
</evidence>
<feature type="transmembrane region" description="Helical" evidence="8">
    <location>
        <begin position="325"/>
        <end position="346"/>
    </location>
</feature>
<dbReference type="PANTHER" id="PTHR10332:SF80">
    <property type="entry name" value="EQUILIBRATIVE NUCLEOSIDE TRANSPORTER 2, ISOFORM A"/>
    <property type="match status" value="1"/>
</dbReference>
<dbReference type="GO" id="GO:0005886">
    <property type="term" value="C:plasma membrane"/>
    <property type="evidence" value="ECO:0007669"/>
    <property type="project" value="TreeGrafter"/>
</dbReference>
<dbReference type="InterPro" id="IPR002259">
    <property type="entry name" value="Eqnu_transpt"/>
</dbReference>
<feature type="transmembrane region" description="Helical" evidence="8">
    <location>
        <begin position="185"/>
        <end position="208"/>
    </location>
</feature>
<feature type="compositionally biased region" description="Polar residues" evidence="7">
    <location>
        <begin position="23"/>
        <end position="47"/>
    </location>
</feature>
<evidence type="ECO:0000256" key="7">
    <source>
        <dbReference type="SAM" id="MobiDB-lite"/>
    </source>
</evidence>
<dbReference type="InterPro" id="IPR036259">
    <property type="entry name" value="MFS_trans_sf"/>
</dbReference>
<evidence type="ECO:0000256" key="6">
    <source>
        <dbReference type="ARBA" id="ARBA00023136"/>
    </source>
</evidence>
<evidence type="ECO:0000256" key="5">
    <source>
        <dbReference type="ARBA" id="ARBA00022989"/>
    </source>
</evidence>
<evidence type="ECO:0000256" key="4">
    <source>
        <dbReference type="ARBA" id="ARBA00022692"/>
    </source>
</evidence>
<dbReference type="Proteomes" id="UP000050794">
    <property type="component" value="Unassembled WGS sequence"/>
</dbReference>
<protein>
    <submittedName>
        <fullName evidence="11">Equilibrative nucleoside transporter 1</fullName>
    </submittedName>
</protein>
<dbReference type="PIRSF" id="PIRSF016379">
    <property type="entry name" value="ENT"/>
    <property type="match status" value="1"/>
</dbReference>
<dbReference type="PRINTS" id="PR01130">
    <property type="entry name" value="DERENTRNSPRT"/>
</dbReference>
<proteinExistence type="inferred from homology"/>
<gene>
    <name evidence="9" type="ORF">TCNE_LOCUS8053</name>
</gene>
<dbReference type="EMBL" id="UYWY01019814">
    <property type="protein sequence ID" value="VDM39374.1"/>
    <property type="molecule type" value="Genomic_DNA"/>
</dbReference>
<dbReference type="Pfam" id="PF01733">
    <property type="entry name" value="Nucleoside_tran"/>
    <property type="match status" value="1"/>
</dbReference>
<feature type="transmembrane region" description="Helical" evidence="8">
    <location>
        <begin position="393"/>
        <end position="410"/>
    </location>
</feature>
<organism evidence="10 11">
    <name type="scientific">Toxocara canis</name>
    <name type="common">Canine roundworm</name>
    <dbReference type="NCBI Taxonomy" id="6265"/>
    <lineage>
        <taxon>Eukaryota</taxon>
        <taxon>Metazoa</taxon>
        <taxon>Ecdysozoa</taxon>
        <taxon>Nematoda</taxon>
        <taxon>Chromadorea</taxon>
        <taxon>Rhabditida</taxon>
        <taxon>Spirurina</taxon>
        <taxon>Ascaridomorpha</taxon>
        <taxon>Ascaridoidea</taxon>
        <taxon>Toxocaridae</taxon>
        <taxon>Toxocara</taxon>
    </lineage>
</organism>
<feature type="transmembrane region" description="Helical" evidence="8">
    <location>
        <begin position="255"/>
        <end position="276"/>
    </location>
</feature>
<feature type="transmembrane region" description="Helical" evidence="8">
    <location>
        <begin position="430"/>
        <end position="452"/>
    </location>
</feature>
<dbReference type="GO" id="GO:0005337">
    <property type="term" value="F:nucleoside transmembrane transporter activity"/>
    <property type="evidence" value="ECO:0007669"/>
    <property type="project" value="InterPro"/>
</dbReference>
<feature type="region of interest" description="Disordered" evidence="7">
    <location>
        <begin position="20"/>
        <end position="70"/>
    </location>
</feature>
<keyword evidence="3" id="KW-0813">Transport</keyword>
<dbReference type="PANTHER" id="PTHR10332">
    <property type="entry name" value="EQUILIBRATIVE NUCLEOSIDE TRANSPORTER"/>
    <property type="match status" value="1"/>
</dbReference>
<keyword evidence="10" id="KW-1185">Reference proteome</keyword>
<reference evidence="9 10" key="2">
    <citation type="submission" date="2018-11" db="EMBL/GenBank/DDBJ databases">
        <authorList>
            <consortium name="Pathogen Informatics"/>
        </authorList>
    </citation>
    <scope>NUCLEOTIDE SEQUENCE [LARGE SCALE GENOMIC DNA]</scope>
</reference>
<comment type="subcellular location">
    <subcellularLocation>
        <location evidence="1">Membrane</location>
        <topology evidence="1">Multi-pass membrane protein</topology>
    </subcellularLocation>
</comment>
<evidence type="ECO:0000256" key="2">
    <source>
        <dbReference type="ARBA" id="ARBA00007965"/>
    </source>
</evidence>
<comment type="similarity">
    <text evidence="2">Belongs to the SLC29A/ENT transporter (TC 2.A.57) family.</text>
</comment>
<sequence>MANPVELKVNTSDANIRKRSAVQKENYSESAFSSEKQNSSMNLSFLESQDKQRTSKTSSETGTETDGKFDKEPEDHFHIVYLTMMLHGVGVLIPWSSFMTIAPEYYVCFKLREITSFGSAETIYAKDFLKYLATASQGPNLLLNVMNLFFTFRSGLTARIFICVLIMFLICALTMAFIFVDTSLWIGTFFWITMMLVVVLNAAGGLYLNSLFGIAADLPPNMTASITVGNNLSGVLCALVAIVTRAAATSSQKSAMAYFTVALVLVAACGLSFLLLRKSEFYQYYVNKVGRGKVSVGKESMGSLKSESEELSKKLTIYRIVLEKAWIQFLNIWMVLFVTLSIYPAIQAEVRPRDNFIIPREYFELVTTFFNFALFAMCGAMVSNWIQWPPPRFLIVATSLRLLFIPFFLACNYRPNSRRWPILIKSEWAFIIGGALMAFSSGYLSTLGMMYAPRVVHPSKSRSAGMMASLIFVVGLCSGIGFTYVEAYLMENVGPLAPLQVSDATGDMW</sequence>
<keyword evidence="4 8" id="KW-0812">Transmembrane</keyword>
<evidence type="ECO:0000313" key="11">
    <source>
        <dbReference type="WBParaSite" id="TCNE_0000805301-mRNA-1"/>
    </source>
</evidence>
<dbReference type="AlphaFoldDB" id="A0A183UHT3"/>
<accession>A0A183UHT3</accession>
<keyword evidence="5 8" id="KW-1133">Transmembrane helix</keyword>
<dbReference type="WBParaSite" id="TCNE_0000805301-mRNA-1">
    <property type="protein sequence ID" value="TCNE_0000805301-mRNA-1"/>
    <property type="gene ID" value="TCNE_0000805301"/>
</dbReference>